<evidence type="ECO:0008006" key="8">
    <source>
        <dbReference type="Google" id="ProtNLM"/>
    </source>
</evidence>
<dbReference type="GO" id="GO:0032233">
    <property type="term" value="P:positive regulation of actin filament bundle assembly"/>
    <property type="evidence" value="ECO:0007669"/>
    <property type="project" value="TreeGrafter"/>
</dbReference>
<keyword evidence="2" id="KW-0963">Cytoplasm</keyword>
<comment type="subcellular location">
    <subcellularLocation>
        <location evidence="1">Cytoplasm</location>
    </subcellularLocation>
</comment>
<comment type="caution">
    <text evidence="6">The sequence shown here is derived from an EMBL/GenBank/DDBJ whole genome shotgun (WGS) entry which is preliminary data.</text>
</comment>
<feature type="compositionally biased region" description="Low complexity" evidence="5">
    <location>
        <begin position="291"/>
        <end position="301"/>
    </location>
</feature>
<evidence type="ECO:0000256" key="1">
    <source>
        <dbReference type="ARBA" id="ARBA00004496"/>
    </source>
</evidence>
<feature type="region of interest" description="Disordered" evidence="5">
    <location>
        <begin position="205"/>
        <end position="273"/>
    </location>
</feature>
<dbReference type="GO" id="GO:0005634">
    <property type="term" value="C:nucleus"/>
    <property type="evidence" value="ECO:0007669"/>
    <property type="project" value="TreeGrafter"/>
</dbReference>
<feature type="compositionally biased region" description="Polar residues" evidence="5">
    <location>
        <begin position="798"/>
        <end position="828"/>
    </location>
</feature>
<evidence type="ECO:0000313" key="6">
    <source>
        <dbReference type="EMBL" id="KAK4821239.1"/>
    </source>
</evidence>
<feature type="compositionally biased region" description="Pro residues" evidence="5">
    <location>
        <begin position="302"/>
        <end position="315"/>
    </location>
</feature>
<dbReference type="PANTHER" id="PTHR24217">
    <property type="entry name" value="PUTATIVE-RELATED"/>
    <property type="match status" value="1"/>
</dbReference>
<evidence type="ECO:0000256" key="3">
    <source>
        <dbReference type="ARBA" id="ARBA00022553"/>
    </source>
</evidence>
<feature type="compositionally biased region" description="Polar residues" evidence="5">
    <location>
        <begin position="424"/>
        <end position="442"/>
    </location>
</feature>
<dbReference type="GO" id="GO:0015629">
    <property type="term" value="C:actin cytoskeleton"/>
    <property type="evidence" value="ECO:0007669"/>
    <property type="project" value="TreeGrafter"/>
</dbReference>
<name>A0AAN7RUR4_MYCAM</name>
<feature type="compositionally biased region" description="Low complexity" evidence="5">
    <location>
        <begin position="751"/>
        <end position="764"/>
    </location>
</feature>
<dbReference type="PANTHER" id="PTHR24217:SF10">
    <property type="entry name" value="SYNAPTOPODIN 2-LIKE PROTEIN"/>
    <property type="match status" value="1"/>
</dbReference>
<keyword evidence="3" id="KW-0597">Phosphoprotein</keyword>
<feature type="region of interest" description="Disordered" evidence="5">
    <location>
        <begin position="162"/>
        <end position="189"/>
    </location>
</feature>
<dbReference type="GO" id="GO:0030018">
    <property type="term" value="C:Z disc"/>
    <property type="evidence" value="ECO:0007669"/>
    <property type="project" value="TreeGrafter"/>
</dbReference>
<evidence type="ECO:0000256" key="5">
    <source>
        <dbReference type="SAM" id="MobiDB-lite"/>
    </source>
</evidence>
<evidence type="ECO:0000256" key="2">
    <source>
        <dbReference type="ARBA" id="ARBA00022490"/>
    </source>
</evidence>
<gene>
    <name evidence="6" type="ORF">QYF61_016538</name>
</gene>
<accession>A0AAN7RUR4</accession>
<protein>
    <recommendedName>
        <fullName evidence="8">Synaptopodin 2-like protein</fullName>
    </recommendedName>
</protein>
<feature type="compositionally biased region" description="Basic and acidic residues" evidence="5">
    <location>
        <begin position="205"/>
        <end position="217"/>
    </location>
</feature>
<sequence length="855" mass="92074">MSITLLSDEAKKTKIDKVTSWLSAAMPMRQKRGFKRLVELIAKGLDTSEFWFCSSRELLCFSLIASLFMGSCELNGLCDMPSSPGLDSAFSSLDQPYAELHRHESIQEKNVKEAKTKCRTIASLLTDAPNPHSKGVLMFKKRRQRAKKYTLVSFGSVDEDRSYEEEDGVFPTSESEFDEEGFSDARSLTNHSDWDNVYLDIEKAKSDSEQKEEKQKGLSEASGKGARLFEQQRERAGKYTVEKVPSQKSPQLAPAAQPLQGKVNGDMPVPQKADSLPLSIHLEGVQVPSKQPATLPTQLLAPPSPTFFPPPPSTPDPFSASTTSMFNRSARPFTPGFSGQRPATSSVIFRPSAPKKPSESLGGQSTVVPPFSPLAPGTPANAPVPTHRGPVSSSTSLYIPAPGRPAPPLESQPGGGGSAPETKPSANTARTSTTSIFLSTPSKPGGDVASAASQPRVPGTASSSLYISPAPSQHMVSSSPMPKQPSPAVSPAMPRPPSEPLTSREQRIAVPAPRTGILQEARRRGNKKPMFSKIEEKKKNSPNPELLSLVQNLDEKPKGDHPGAGFESGPEEDFLSLGAEACNFMQSSGRKFKTPPPVAPKPQQQDAGLSRMDKFVVETTPKPESKPRTPSPSPSLPSSWKYSPNIRAPPPIAYNPMHSPFYPLAASKSQASKAESKVKKAPGQKSGIKVIDLMRHQPYQLKSAMFCFGDPPSPGIQESPGQPALQASSSFTAAKQVPVKTAKTQEIRRFSTPAPMPASSSLAPTVLVPRSATTLDEPVWRTEMASSAPTTPAPFQVELSQTPKPYQSSPEPSQTGQRPSPNPASASRFQVARPKFSAARTGMQANVWRPSFGHH</sequence>
<organism evidence="6 7">
    <name type="scientific">Mycteria americana</name>
    <name type="common">Wood stork</name>
    <dbReference type="NCBI Taxonomy" id="33587"/>
    <lineage>
        <taxon>Eukaryota</taxon>
        <taxon>Metazoa</taxon>
        <taxon>Chordata</taxon>
        <taxon>Craniata</taxon>
        <taxon>Vertebrata</taxon>
        <taxon>Euteleostomi</taxon>
        <taxon>Archelosauria</taxon>
        <taxon>Archosauria</taxon>
        <taxon>Dinosauria</taxon>
        <taxon>Saurischia</taxon>
        <taxon>Theropoda</taxon>
        <taxon>Coelurosauria</taxon>
        <taxon>Aves</taxon>
        <taxon>Neognathae</taxon>
        <taxon>Neoaves</taxon>
        <taxon>Aequornithes</taxon>
        <taxon>Ciconiiformes</taxon>
        <taxon>Ciconiidae</taxon>
        <taxon>Mycteria</taxon>
    </lineage>
</organism>
<feature type="compositionally biased region" description="Basic and acidic residues" evidence="5">
    <location>
        <begin position="611"/>
        <end position="627"/>
    </location>
</feature>
<reference evidence="6 7" key="1">
    <citation type="journal article" date="2023" name="J. Hered.">
        <title>Chromosome-level genome of the wood stork (Mycteria americana) provides insight into avian chromosome evolution.</title>
        <authorList>
            <person name="Flamio R. Jr."/>
            <person name="Ramstad K.M."/>
        </authorList>
    </citation>
    <scope>NUCLEOTIDE SEQUENCE [LARGE SCALE GENOMIC DNA]</scope>
    <source>
        <strain evidence="6">JAX WOST 10</strain>
    </source>
</reference>
<proteinExistence type="inferred from homology"/>
<feature type="compositionally biased region" description="Basic and acidic residues" evidence="5">
    <location>
        <begin position="230"/>
        <end position="241"/>
    </location>
</feature>
<dbReference type="InterPro" id="IPR051976">
    <property type="entry name" value="Synaptopodin_domain"/>
</dbReference>
<feature type="region of interest" description="Disordered" evidence="5">
    <location>
        <begin position="710"/>
        <end position="855"/>
    </location>
</feature>
<dbReference type="EMBL" id="JAUNZN010000005">
    <property type="protein sequence ID" value="KAK4821239.1"/>
    <property type="molecule type" value="Genomic_DNA"/>
</dbReference>
<dbReference type="GO" id="GO:0003779">
    <property type="term" value="F:actin binding"/>
    <property type="evidence" value="ECO:0007669"/>
    <property type="project" value="TreeGrafter"/>
</dbReference>
<feature type="compositionally biased region" description="Polar residues" evidence="5">
    <location>
        <begin position="460"/>
        <end position="481"/>
    </location>
</feature>
<evidence type="ECO:0000256" key="4">
    <source>
        <dbReference type="ARBA" id="ARBA00038161"/>
    </source>
</evidence>
<evidence type="ECO:0000313" key="7">
    <source>
        <dbReference type="Proteomes" id="UP001333110"/>
    </source>
</evidence>
<keyword evidence="7" id="KW-1185">Reference proteome</keyword>
<dbReference type="AlphaFoldDB" id="A0AAN7RUR4"/>
<feature type="region of interest" description="Disordered" evidence="5">
    <location>
        <begin position="289"/>
        <end position="642"/>
    </location>
</feature>
<comment type="similarity">
    <text evidence="4">Belongs to the synaptopodin family.</text>
</comment>
<dbReference type="Proteomes" id="UP001333110">
    <property type="component" value="Unassembled WGS sequence"/>
</dbReference>